<evidence type="ECO:0000256" key="5">
    <source>
        <dbReference type="SAM" id="SignalP"/>
    </source>
</evidence>
<feature type="signal peptide" evidence="5">
    <location>
        <begin position="1"/>
        <end position="22"/>
    </location>
</feature>
<dbReference type="InterPro" id="IPR031330">
    <property type="entry name" value="Gly_Hdrlase_35_cat"/>
</dbReference>
<dbReference type="RefSeq" id="WP_016482644.1">
    <property type="nucleotide sequence ID" value="NC_021487.1"/>
</dbReference>
<dbReference type="SUPFAM" id="SSF49785">
    <property type="entry name" value="Galactose-binding domain-like"/>
    <property type="match status" value="3"/>
</dbReference>
<dbReference type="Gene3D" id="2.60.120.260">
    <property type="entry name" value="Galactose-binding domain-like"/>
    <property type="match status" value="3"/>
</dbReference>
<sequence>MNRFLGIGLGLFMALFPLIASANDSMFPPAPAAKPFIDIDGKGFLIDGKRTFIVSGSMHYARVPRALWADRLLRMKRAGFNTVQSYLFWNVHEPEKGVWNFEGRADLDAFLKLVKKMGMYATCRVGPYYCAEWDSGGYPVWLRFVPGLRVREPNAPFEKEVGTFFDKILPIVARNQINHGGPVILVQLENEHPLGWGTDMPNSYFRFLYNKAIQDGIQVPFFFSGLHHSSDPAGDRPWSSAGRTSPWYCTEFWPGWYNLYGALPPDRDRYFTRGTWKIIAYGGNGYNYYMLHGGSNFGYTNNDEDAASYDYAAAIGQAGDLRPIYYHFKRAAWFARSFASVLEDSDNTTENYAQCVGNPTIHATARTAPAGTLLFLDNPGNTVQTTALSLDGKEVAANLKVEPGEIRPIVLHYTLLPHIILELGLARIYAICQQANITTIVVNGPIGDGADEPLIFRTSGAPVRLIVGEQAMKVSGDTLTLIPRYPEAGAAEYAFQVGKQIVRVLAVNEQAADRTWFVEANGRHYVIVGPRYVGDVFLKHGHLFVNAERPADVAPDALDAASCVYGPYLLPNRLTPLAVSSSSLNFQKAPKLSGWQASLADQEAATGYPAKGWLQSRDPVEMGADGYNGAYAWYRTTLEVPKAGVYTLHFSDGGDWLDVFVNGHKAAESRIVPRNDHQVARDITLTLPAGRVTLAVLTAHYGRPKLFSYLGALDTVDVKGLKGPVTLMAGAFRGTPIEQWYWQPTDAHSAVPESLMGEGWQEAKVGEDLFHGRRGYAWVVTSLPNLPGAHHLLHFENVDDNGTVFLNGKLLFRHEGWGSPFDVNLDAAWNKQGTNLLAVRVQNTDGPGGIMGPVTLRVLQNDEVWPVEHWAMHGGVGEGRLSRAHWQTWPATQATHVPTFYRTTFITTPPQGLGPHPILRFSTRGLSRGFVWLNGHNLGRYPEKVPIDGYYLPECWLKPGVNELIVFDEEGNAPVEAHLWIEKTASRTVYQLETSGKLSFEASKALSAERSPLNERAK</sequence>
<feature type="domain" description="Beta-galactosidase galactose-binding" evidence="7">
    <location>
        <begin position="898"/>
        <end position="962"/>
    </location>
</feature>
<dbReference type="SUPFAM" id="SSF51445">
    <property type="entry name" value="(Trans)glycosidases"/>
    <property type="match status" value="1"/>
</dbReference>
<dbReference type="Pfam" id="PF21467">
    <property type="entry name" value="BetaGal_gal-bd"/>
    <property type="match status" value="1"/>
</dbReference>
<accession>S0EU32</accession>
<feature type="domain" description="Glycoside hydrolase 35 catalytic" evidence="6">
    <location>
        <begin position="44"/>
        <end position="331"/>
    </location>
</feature>
<name>S0EU32_CHTCT</name>
<dbReference type="Proteomes" id="UP000014227">
    <property type="component" value="Chromosome I"/>
</dbReference>
<evidence type="ECO:0000313" key="8">
    <source>
        <dbReference type="EMBL" id="CCW35103.1"/>
    </source>
</evidence>
<dbReference type="InterPro" id="IPR048913">
    <property type="entry name" value="BetaGal_gal-bd"/>
</dbReference>
<dbReference type="GO" id="GO:0005975">
    <property type="term" value="P:carbohydrate metabolic process"/>
    <property type="evidence" value="ECO:0007669"/>
    <property type="project" value="InterPro"/>
</dbReference>
<dbReference type="Pfam" id="PF01301">
    <property type="entry name" value="Glyco_hydro_35"/>
    <property type="match status" value="1"/>
</dbReference>
<evidence type="ECO:0000256" key="2">
    <source>
        <dbReference type="ARBA" id="ARBA00022801"/>
    </source>
</evidence>
<dbReference type="InParanoid" id="S0EU32"/>
<dbReference type="AlphaFoldDB" id="S0EU32"/>
<protein>
    <submittedName>
        <fullName evidence="8">Beta-galactosidase</fullName>
    </submittedName>
</protein>
<dbReference type="Gene3D" id="3.20.20.80">
    <property type="entry name" value="Glycosidases"/>
    <property type="match status" value="1"/>
</dbReference>
<keyword evidence="2" id="KW-0378">Hydrolase</keyword>
<dbReference type="OrthoDB" id="703126at2"/>
<dbReference type="HOGENOM" id="CLU_007853_5_0_0"/>
<dbReference type="KEGG" id="ccz:CCALI_01285"/>
<dbReference type="InterPro" id="IPR008979">
    <property type="entry name" value="Galactose-bd-like_sf"/>
</dbReference>
<dbReference type="InterPro" id="IPR017853">
    <property type="entry name" value="GH"/>
</dbReference>
<evidence type="ECO:0000256" key="4">
    <source>
        <dbReference type="RuleBase" id="RU003679"/>
    </source>
</evidence>
<dbReference type="EMBL" id="HF951689">
    <property type="protein sequence ID" value="CCW35103.1"/>
    <property type="molecule type" value="Genomic_DNA"/>
</dbReference>
<comment type="similarity">
    <text evidence="1 4">Belongs to the glycosyl hydrolase 35 family.</text>
</comment>
<evidence type="ECO:0000259" key="7">
    <source>
        <dbReference type="Pfam" id="PF21467"/>
    </source>
</evidence>
<evidence type="ECO:0000256" key="3">
    <source>
        <dbReference type="ARBA" id="ARBA00023295"/>
    </source>
</evidence>
<dbReference type="PATRIC" id="fig|1303518.3.peg.1309"/>
<evidence type="ECO:0000313" key="9">
    <source>
        <dbReference type="Proteomes" id="UP000014227"/>
    </source>
</evidence>
<evidence type="ECO:0000259" key="6">
    <source>
        <dbReference type="Pfam" id="PF01301"/>
    </source>
</evidence>
<proteinExistence type="inferred from homology"/>
<dbReference type="PANTHER" id="PTHR23421">
    <property type="entry name" value="BETA-GALACTOSIDASE RELATED"/>
    <property type="match status" value="1"/>
</dbReference>
<feature type="chain" id="PRO_5004486303" evidence="5">
    <location>
        <begin position="23"/>
        <end position="1018"/>
    </location>
</feature>
<reference evidence="9" key="1">
    <citation type="submission" date="2013-03" db="EMBL/GenBank/DDBJ databases">
        <title>Genome sequence of Chthonomonas calidirosea, the first sequenced genome from the Armatimonadetes phylum (formally candidate division OP10).</title>
        <authorList>
            <person name="Lee K.C.Y."/>
            <person name="Morgan X.C."/>
            <person name="Dunfield P.F."/>
            <person name="Tamas I."/>
            <person name="Houghton K.M."/>
            <person name="Vyssotski M."/>
            <person name="Ryan J.L.J."/>
            <person name="Lagutin K."/>
            <person name="McDonald I.R."/>
            <person name="Stott M.B."/>
        </authorList>
    </citation>
    <scope>NUCLEOTIDE SEQUENCE [LARGE SCALE GENOMIC DNA]</scope>
    <source>
        <strain evidence="9">DSM 23976 / ICMP 18418 / T49</strain>
    </source>
</reference>
<dbReference type="GO" id="GO:0004553">
    <property type="term" value="F:hydrolase activity, hydrolyzing O-glycosyl compounds"/>
    <property type="evidence" value="ECO:0007669"/>
    <property type="project" value="InterPro"/>
</dbReference>
<dbReference type="eggNOG" id="COG1874">
    <property type="taxonomic scope" value="Bacteria"/>
</dbReference>
<evidence type="ECO:0000256" key="1">
    <source>
        <dbReference type="ARBA" id="ARBA00009809"/>
    </source>
</evidence>
<keyword evidence="3" id="KW-0326">Glycosidase</keyword>
<dbReference type="STRING" id="454171.CP488_02810"/>
<organism evidence="8 9">
    <name type="scientific">Chthonomonas calidirosea (strain DSM 23976 / ICMP 18418 / T49)</name>
    <dbReference type="NCBI Taxonomy" id="1303518"/>
    <lineage>
        <taxon>Bacteria</taxon>
        <taxon>Bacillati</taxon>
        <taxon>Armatimonadota</taxon>
        <taxon>Chthonomonadia</taxon>
        <taxon>Chthonomonadales</taxon>
        <taxon>Chthonomonadaceae</taxon>
        <taxon>Chthonomonas</taxon>
    </lineage>
</organism>
<dbReference type="InterPro" id="IPR001944">
    <property type="entry name" value="Glycoside_Hdrlase_35"/>
</dbReference>
<keyword evidence="5" id="KW-0732">Signal</keyword>
<dbReference type="PRINTS" id="PR00742">
    <property type="entry name" value="GLHYDRLASE35"/>
</dbReference>
<gene>
    <name evidence="8" type="ORF">CCALI_01285</name>
</gene>
<keyword evidence="9" id="KW-1185">Reference proteome</keyword>